<organism evidence="3 4">
    <name type="scientific">Reticulomyxa filosa</name>
    <dbReference type="NCBI Taxonomy" id="46433"/>
    <lineage>
        <taxon>Eukaryota</taxon>
        <taxon>Sar</taxon>
        <taxon>Rhizaria</taxon>
        <taxon>Retaria</taxon>
        <taxon>Foraminifera</taxon>
        <taxon>Monothalamids</taxon>
        <taxon>Reticulomyxidae</taxon>
        <taxon>Reticulomyxa</taxon>
    </lineage>
</organism>
<keyword evidence="2" id="KW-0472">Membrane</keyword>
<feature type="region of interest" description="Disordered" evidence="1">
    <location>
        <begin position="324"/>
        <end position="343"/>
    </location>
</feature>
<feature type="region of interest" description="Disordered" evidence="1">
    <location>
        <begin position="112"/>
        <end position="136"/>
    </location>
</feature>
<evidence type="ECO:0000256" key="2">
    <source>
        <dbReference type="SAM" id="Phobius"/>
    </source>
</evidence>
<feature type="compositionally biased region" description="Polar residues" evidence="1">
    <location>
        <begin position="261"/>
        <end position="270"/>
    </location>
</feature>
<keyword evidence="4" id="KW-1185">Reference proteome</keyword>
<keyword evidence="2" id="KW-0812">Transmembrane</keyword>
<gene>
    <name evidence="3" type="ORF">RFI_22052</name>
</gene>
<feature type="region of interest" description="Disordered" evidence="1">
    <location>
        <begin position="261"/>
        <end position="319"/>
    </location>
</feature>
<dbReference type="EMBL" id="ASPP01019248">
    <property type="protein sequence ID" value="ETO15311.1"/>
    <property type="molecule type" value="Genomic_DNA"/>
</dbReference>
<feature type="compositionally biased region" description="Basic residues" evidence="1">
    <location>
        <begin position="329"/>
        <end position="343"/>
    </location>
</feature>
<keyword evidence="2" id="KW-1133">Transmembrane helix</keyword>
<feature type="compositionally biased region" description="Pro residues" evidence="1">
    <location>
        <begin position="112"/>
        <end position="130"/>
    </location>
</feature>
<feature type="compositionally biased region" description="Acidic residues" evidence="1">
    <location>
        <begin position="276"/>
        <end position="311"/>
    </location>
</feature>
<reference evidence="3 4" key="1">
    <citation type="journal article" date="2013" name="Curr. Biol.">
        <title>The Genome of the Foraminiferan Reticulomyxa filosa.</title>
        <authorList>
            <person name="Glockner G."/>
            <person name="Hulsmann N."/>
            <person name="Schleicher M."/>
            <person name="Noegel A.A."/>
            <person name="Eichinger L."/>
            <person name="Gallinger C."/>
            <person name="Pawlowski J."/>
            <person name="Sierra R."/>
            <person name="Euteneuer U."/>
            <person name="Pillet L."/>
            <person name="Moustafa A."/>
            <person name="Platzer M."/>
            <person name="Groth M."/>
            <person name="Szafranski K."/>
            <person name="Schliwa M."/>
        </authorList>
    </citation>
    <scope>NUCLEOTIDE SEQUENCE [LARGE SCALE GENOMIC DNA]</scope>
</reference>
<sequence>MHCVLLLDFSLGLITFLDNILNIATVYVLYEYEYYVEFSVGLFLLILTHSWYNKALFEELSGVLTSTRYLLKYNIVKRSILFLLSVPFHVLIPIFIWNRRYRFYMKQYFPSPPPSPQQPPLAPPSPPPPQTTENTMADMGKNKILAESANSNELLLKEKSKEQPNKEDGVAVGVVTNNNNNNNNNNSNNNNNNNNNNNGNDEQRQGQTPRNNTSVKTKVMMTVKKMMDNAKKKKRKRRQKRLATAENDVLLVLHEEEKYPNGNTAATWNTRRPVENDDDNGDDDDGDGDGDGDGGGDDDNDDDDNEDDNDSMDDHLRVDEQDIHGDSKKKWKKAKKKKKKKKKKTPYQHQWTYILFDRWTQWVDQSYFINELFVGHAILNDVPFLFFIVYGLTQQRFSLQHFILAPAFVTSLVSLMLSLIFFTYGLQTL</sequence>
<dbReference type="Proteomes" id="UP000023152">
    <property type="component" value="Unassembled WGS sequence"/>
</dbReference>
<feature type="compositionally biased region" description="Low complexity" evidence="1">
    <location>
        <begin position="177"/>
        <end position="200"/>
    </location>
</feature>
<comment type="caution">
    <text evidence="3">The sequence shown here is derived from an EMBL/GenBank/DDBJ whole genome shotgun (WGS) entry which is preliminary data.</text>
</comment>
<feature type="transmembrane region" description="Helical" evidence="2">
    <location>
        <begin position="34"/>
        <end position="52"/>
    </location>
</feature>
<feature type="region of interest" description="Disordered" evidence="1">
    <location>
        <begin position="172"/>
        <end position="217"/>
    </location>
</feature>
<proteinExistence type="predicted"/>
<evidence type="ECO:0000313" key="3">
    <source>
        <dbReference type="EMBL" id="ETO15311.1"/>
    </source>
</evidence>
<evidence type="ECO:0000313" key="4">
    <source>
        <dbReference type="Proteomes" id="UP000023152"/>
    </source>
</evidence>
<protein>
    <submittedName>
        <fullName evidence="3">Uncharacterized protein</fullName>
    </submittedName>
</protein>
<evidence type="ECO:0000256" key="1">
    <source>
        <dbReference type="SAM" id="MobiDB-lite"/>
    </source>
</evidence>
<feature type="transmembrane region" description="Helical" evidence="2">
    <location>
        <begin position="402"/>
        <end position="426"/>
    </location>
</feature>
<feature type="transmembrane region" description="Helical" evidence="2">
    <location>
        <begin position="368"/>
        <end position="390"/>
    </location>
</feature>
<feature type="transmembrane region" description="Helical" evidence="2">
    <location>
        <begin position="6"/>
        <end position="29"/>
    </location>
</feature>
<feature type="transmembrane region" description="Helical" evidence="2">
    <location>
        <begin position="79"/>
        <end position="97"/>
    </location>
</feature>
<accession>X6MNS7</accession>
<feature type="compositionally biased region" description="Polar residues" evidence="1">
    <location>
        <begin position="205"/>
        <end position="214"/>
    </location>
</feature>
<dbReference type="AlphaFoldDB" id="X6MNS7"/>
<name>X6MNS7_RETFI</name>